<evidence type="ECO:0000256" key="8">
    <source>
        <dbReference type="ARBA" id="ARBA00022989"/>
    </source>
</evidence>
<dbReference type="GO" id="GO:0071586">
    <property type="term" value="P:CAAX-box protein processing"/>
    <property type="evidence" value="ECO:0007669"/>
    <property type="project" value="InterPro"/>
</dbReference>
<dbReference type="FunFam" id="3.30.2010.10:FF:000002">
    <property type="entry name" value="CAAX prenyl protease"/>
    <property type="match status" value="1"/>
</dbReference>
<feature type="transmembrane region" description="Helical" evidence="14">
    <location>
        <begin position="141"/>
        <end position="168"/>
    </location>
</feature>
<dbReference type="Pfam" id="PF16491">
    <property type="entry name" value="Peptidase_M48_N"/>
    <property type="match status" value="1"/>
</dbReference>
<evidence type="ECO:0000256" key="9">
    <source>
        <dbReference type="ARBA" id="ARBA00023049"/>
    </source>
</evidence>
<dbReference type="InterPro" id="IPR001915">
    <property type="entry name" value="Peptidase_M48"/>
</dbReference>
<dbReference type="RefSeq" id="WP_149266191.1">
    <property type="nucleotide sequence ID" value="NZ_VFJB01000004.1"/>
</dbReference>
<comment type="similarity">
    <text evidence="13">Belongs to the peptidase M48 family.</text>
</comment>
<evidence type="ECO:0000256" key="12">
    <source>
        <dbReference type="PIRSR" id="PIRSR627057-2"/>
    </source>
</evidence>
<evidence type="ECO:0000256" key="1">
    <source>
        <dbReference type="ARBA" id="ARBA00004477"/>
    </source>
</evidence>
<reference evidence="17 18" key="1">
    <citation type="submission" date="2019-06" db="EMBL/GenBank/DDBJ databases">
        <title>Genomic insights into carbon and energy metabolism of Deferribacter autotrophicus revealed new metabolic traits in the phylum Deferribacteres.</title>
        <authorList>
            <person name="Slobodkin A.I."/>
            <person name="Slobodkina G.B."/>
            <person name="Allioux M."/>
            <person name="Alain K."/>
            <person name="Jebbar M."/>
            <person name="Shadrin V."/>
            <person name="Kublanov I.V."/>
            <person name="Toshchakov S.V."/>
            <person name="Bonch-Osmolovskaya E.A."/>
        </authorList>
    </citation>
    <scope>NUCLEOTIDE SEQUENCE [LARGE SCALE GENOMIC DNA]</scope>
    <source>
        <strain evidence="17 18">SL50</strain>
    </source>
</reference>
<dbReference type="Pfam" id="PF01435">
    <property type="entry name" value="Peptidase_M48"/>
    <property type="match status" value="1"/>
</dbReference>
<comment type="cofactor">
    <cofactor evidence="12 13">
        <name>Zn(2+)</name>
        <dbReference type="ChEBI" id="CHEBI:29105"/>
    </cofactor>
    <text evidence="12 13">Binds 1 zinc ion per subunit.</text>
</comment>
<keyword evidence="7 12" id="KW-0862">Zinc</keyword>
<feature type="transmembrane region" description="Helical" evidence="14">
    <location>
        <begin position="6"/>
        <end position="25"/>
    </location>
</feature>
<evidence type="ECO:0000256" key="5">
    <source>
        <dbReference type="ARBA" id="ARBA00022801"/>
    </source>
</evidence>
<keyword evidence="10 14" id="KW-0472">Membrane</keyword>
<feature type="binding site" evidence="12">
    <location>
        <position position="277"/>
    </location>
    <ligand>
        <name>Zn(2+)</name>
        <dbReference type="ChEBI" id="CHEBI:29105"/>
        <note>catalytic</note>
    </ligand>
</feature>
<evidence type="ECO:0000313" key="18">
    <source>
        <dbReference type="Proteomes" id="UP000322876"/>
    </source>
</evidence>
<name>A0A5A8F6Y6_9BACT</name>
<evidence type="ECO:0000259" key="15">
    <source>
        <dbReference type="Pfam" id="PF01435"/>
    </source>
</evidence>
<gene>
    <name evidence="17" type="ORF">FHQ18_05645</name>
</gene>
<keyword evidence="3 14" id="KW-0812">Transmembrane</keyword>
<dbReference type="Gene3D" id="3.30.2010.10">
    <property type="entry name" value="Metalloproteases ('zincins'), catalytic domain"/>
    <property type="match status" value="1"/>
</dbReference>
<feature type="domain" description="CAAX prenyl protease 1 N-terminal" evidence="16">
    <location>
        <begin position="42"/>
        <end position="204"/>
    </location>
</feature>
<evidence type="ECO:0000256" key="4">
    <source>
        <dbReference type="ARBA" id="ARBA00022723"/>
    </source>
</evidence>
<feature type="domain" description="Peptidase M48" evidence="15">
    <location>
        <begin position="209"/>
        <end position="411"/>
    </location>
</feature>
<evidence type="ECO:0000256" key="11">
    <source>
        <dbReference type="PIRSR" id="PIRSR627057-1"/>
    </source>
</evidence>
<feature type="transmembrane region" description="Helical" evidence="14">
    <location>
        <begin position="99"/>
        <end position="120"/>
    </location>
</feature>
<evidence type="ECO:0000256" key="6">
    <source>
        <dbReference type="ARBA" id="ARBA00022824"/>
    </source>
</evidence>
<proteinExistence type="inferred from homology"/>
<dbReference type="AlphaFoldDB" id="A0A5A8F6Y6"/>
<comment type="subcellular location">
    <subcellularLocation>
        <location evidence="1">Endoplasmic reticulum membrane</location>
        <topology evidence="1">Multi-pass membrane protein</topology>
    </subcellularLocation>
</comment>
<accession>A0A5A8F6Y6</accession>
<protein>
    <submittedName>
        <fullName evidence="17">M48 family metallopeptidase</fullName>
    </submittedName>
</protein>
<feature type="binding site" evidence="12">
    <location>
        <position position="281"/>
    </location>
    <ligand>
        <name>Zn(2+)</name>
        <dbReference type="ChEBI" id="CHEBI:29105"/>
        <note>catalytic</note>
    </ligand>
</feature>
<dbReference type="GO" id="GO:0004222">
    <property type="term" value="F:metalloendopeptidase activity"/>
    <property type="evidence" value="ECO:0007669"/>
    <property type="project" value="InterPro"/>
</dbReference>
<dbReference type="Proteomes" id="UP000322876">
    <property type="component" value="Unassembled WGS sequence"/>
</dbReference>
<feature type="transmembrane region" description="Helical" evidence="14">
    <location>
        <begin position="291"/>
        <end position="309"/>
    </location>
</feature>
<sequence length="414" mass="48084">MTGVGFLILFIIVLLESFEIFLEIVNIKYARRIVYGDKRAIPDFLKSDELKRSIDYQWDKIKVGIVESLVSLFFLLVIFITGIIQWYATKIMNYTESEFIRALLFLGSIQLITGLISLPFSLYRQFVVEEKYGFNKMSFSLFFRDLFLGTIIGGIISSILLFVIIKIIEIFPRSWWLIASIFTYIFILFLNYIYPVLIAPLFNRFEPIDDEELIDGIKDLSEKSGFDISEVVKMDASKRSTHSNAYFSGFGKKKRVVLFDTLIDKLSVDELLAVLAHELGHFKMKHILKNLFISFIMILISFLLTYFVINKDFIYLWFGFDKSIFIGLFLVTLLFAPFKFIISPIFMSISRKHEFEADSFAAKLLKGGMTLKSALIKLHKDNLSNPFPHPLYVFLNYSHPPLLERIKRLESYGV</sequence>
<feature type="active site" description="Proton donor" evidence="11">
    <location>
        <position position="358"/>
    </location>
</feature>
<evidence type="ECO:0000259" key="16">
    <source>
        <dbReference type="Pfam" id="PF16491"/>
    </source>
</evidence>
<feature type="binding site" evidence="12">
    <location>
        <position position="354"/>
    </location>
    <ligand>
        <name>Zn(2+)</name>
        <dbReference type="ChEBI" id="CHEBI:29105"/>
        <note>catalytic</note>
    </ligand>
</feature>
<evidence type="ECO:0000256" key="10">
    <source>
        <dbReference type="ARBA" id="ARBA00023136"/>
    </source>
</evidence>
<keyword evidence="18" id="KW-1185">Reference proteome</keyword>
<organism evidence="17 18">
    <name type="scientific">Deferribacter autotrophicus</name>
    <dbReference type="NCBI Taxonomy" id="500465"/>
    <lineage>
        <taxon>Bacteria</taxon>
        <taxon>Pseudomonadati</taxon>
        <taxon>Deferribacterota</taxon>
        <taxon>Deferribacteres</taxon>
        <taxon>Deferribacterales</taxon>
        <taxon>Deferribacteraceae</taxon>
        <taxon>Deferribacter</taxon>
    </lineage>
</organism>
<evidence type="ECO:0000256" key="13">
    <source>
        <dbReference type="RuleBase" id="RU003983"/>
    </source>
</evidence>
<comment type="caution">
    <text evidence="17">The sequence shown here is derived from an EMBL/GenBank/DDBJ whole genome shotgun (WGS) entry which is preliminary data.</text>
</comment>
<dbReference type="InterPro" id="IPR032456">
    <property type="entry name" value="Peptidase_M48_N"/>
</dbReference>
<feature type="active site" evidence="11">
    <location>
        <position position="278"/>
    </location>
</feature>
<evidence type="ECO:0000256" key="3">
    <source>
        <dbReference type="ARBA" id="ARBA00022692"/>
    </source>
</evidence>
<evidence type="ECO:0000313" key="17">
    <source>
        <dbReference type="EMBL" id="KAA0258639.1"/>
    </source>
</evidence>
<evidence type="ECO:0000256" key="14">
    <source>
        <dbReference type="SAM" id="Phobius"/>
    </source>
</evidence>
<keyword evidence="6" id="KW-0256">Endoplasmic reticulum</keyword>
<feature type="transmembrane region" description="Helical" evidence="14">
    <location>
        <begin position="174"/>
        <end position="194"/>
    </location>
</feature>
<feature type="transmembrane region" description="Helical" evidence="14">
    <location>
        <begin position="69"/>
        <end position="87"/>
    </location>
</feature>
<dbReference type="GO" id="GO:0046872">
    <property type="term" value="F:metal ion binding"/>
    <property type="evidence" value="ECO:0007669"/>
    <property type="project" value="UniProtKB-KW"/>
</dbReference>
<evidence type="ECO:0000256" key="2">
    <source>
        <dbReference type="ARBA" id="ARBA00022670"/>
    </source>
</evidence>
<keyword evidence="8 14" id="KW-1133">Transmembrane helix</keyword>
<keyword evidence="4 12" id="KW-0479">Metal-binding</keyword>
<keyword evidence="5 13" id="KW-0378">Hydrolase</keyword>
<dbReference type="CDD" id="cd07343">
    <property type="entry name" value="M48A_Zmpste24p_like"/>
    <property type="match status" value="1"/>
</dbReference>
<keyword evidence="9 13" id="KW-0482">Metalloprotease</keyword>
<dbReference type="InterPro" id="IPR027057">
    <property type="entry name" value="CAXX_Prtase_1"/>
</dbReference>
<feature type="transmembrane region" description="Helical" evidence="14">
    <location>
        <begin position="324"/>
        <end position="342"/>
    </location>
</feature>
<keyword evidence="2 13" id="KW-0645">Protease</keyword>
<dbReference type="PANTHER" id="PTHR10120">
    <property type="entry name" value="CAAX PRENYL PROTEASE 1"/>
    <property type="match status" value="1"/>
</dbReference>
<dbReference type="OrthoDB" id="9781930at2"/>
<evidence type="ECO:0000256" key="7">
    <source>
        <dbReference type="ARBA" id="ARBA00022833"/>
    </source>
</evidence>
<dbReference type="EMBL" id="VFJB01000004">
    <property type="protein sequence ID" value="KAA0258639.1"/>
    <property type="molecule type" value="Genomic_DNA"/>
</dbReference>